<gene>
    <name evidence="2" type="ORF">SAMN05661030_0873</name>
</gene>
<evidence type="ECO:0000313" key="3">
    <source>
        <dbReference type="Proteomes" id="UP000199022"/>
    </source>
</evidence>
<organism evidence="2 3">
    <name type="scientific">Klenkia taihuensis</name>
    <dbReference type="NCBI Taxonomy" id="1225127"/>
    <lineage>
        <taxon>Bacteria</taxon>
        <taxon>Bacillati</taxon>
        <taxon>Actinomycetota</taxon>
        <taxon>Actinomycetes</taxon>
        <taxon>Geodermatophilales</taxon>
        <taxon>Geodermatophilaceae</taxon>
        <taxon>Klenkia</taxon>
    </lineage>
</organism>
<keyword evidence="1" id="KW-0732">Signal</keyword>
<sequence>MTTLRAARFAVPLLAAVAVAVAGCSFTSNNVSCSGNECTATLTGEGSEASILGNSLVFAGTQDGRATLSVGDAEVSCAAGESVSAGPLTLTCTSVQDDSVELTASLG</sequence>
<keyword evidence="3" id="KW-1185">Reference proteome</keyword>
<dbReference type="OrthoDB" id="5197824at2"/>
<protein>
    <submittedName>
        <fullName evidence="2">Uncharacterized protein</fullName>
    </submittedName>
</protein>
<dbReference type="AlphaFoldDB" id="A0A1I1IUS3"/>
<reference evidence="3" key="1">
    <citation type="submission" date="2016-10" db="EMBL/GenBank/DDBJ databases">
        <authorList>
            <person name="Varghese N."/>
            <person name="Submissions S."/>
        </authorList>
    </citation>
    <scope>NUCLEOTIDE SEQUENCE [LARGE SCALE GENOMIC DNA]</scope>
    <source>
        <strain evidence="3">DSM 45962</strain>
    </source>
</reference>
<dbReference type="Proteomes" id="UP000199022">
    <property type="component" value="Unassembled WGS sequence"/>
</dbReference>
<dbReference type="STRING" id="1225127.SAMN05661030_0873"/>
<evidence type="ECO:0000256" key="1">
    <source>
        <dbReference type="SAM" id="SignalP"/>
    </source>
</evidence>
<name>A0A1I1IUS3_9ACTN</name>
<dbReference type="PROSITE" id="PS51257">
    <property type="entry name" value="PROKAR_LIPOPROTEIN"/>
    <property type="match status" value="1"/>
</dbReference>
<dbReference type="RefSeq" id="WP_091554990.1">
    <property type="nucleotide sequence ID" value="NZ_BNAC01000003.1"/>
</dbReference>
<proteinExistence type="predicted"/>
<accession>A0A1I1IUS3</accession>
<dbReference type="EMBL" id="FOMD01000001">
    <property type="protein sequence ID" value="SFC39986.1"/>
    <property type="molecule type" value="Genomic_DNA"/>
</dbReference>
<evidence type="ECO:0000313" key="2">
    <source>
        <dbReference type="EMBL" id="SFC39986.1"/>
    </source>
</evidence>
<feature type="signal peptide" evidence="1">
    <location>
        <begin position="1"/>
        <end position="22"/>
    </location>
</feature>
<feature type="chain" id="PRO_5038641362" evidence="1">
    <location>
        <begin position="23"/>
        <end position="107"/>
    </location>
</feature>